<dbReference type="Gene3D" id="3.20.20.140">
    <property type="entry name" value="Metal-dependent hydrolases"/>
    <property type="match status" value="1"/>
</dbReference>
<dbReference type="InterPro" id="IPR032466">
    <property type="entry name" value="Metal_Hydrolase"/>
</dbReference>
<dbReference type="Proteomes" id="UP000316988">
    <property type="component" value="Unassembled WGS sequence"/>
</dbReference>
<dbReference type="PANTHER" id="PTHR43794">
    <property type="entry name" value="AMINOHYDROLASE SSNA-RELATED"/>
    <property type="match status" value="1"/>
</dbReference>
<gene>
    <name evidence="3" type="ORF">FNM00_06510</name>
</gene>
<dbReference type="Gene3D" id="2.30.40.10">
    <property type="entry name" value="Urease, subunit C, domain 1"/>
    <property type="match status" value="1"/>
</dbReference>
<keyword evidence="1 3" id="KW-0378">Hydrolase</keyword>
<dbReference type="AlphaFoldDB" id="A0A554SCX9"/>
<keyword evidence="4" id="KW-1185">Reference proteome</keyword>
<comment type="caution">
    <text evidence="3">The sequence shown here is derived from an EMBL/GenBank/DDBJ whole genome shotgun (WGS) entry which is preliminary data.</text>
</comment>
<evidence type="ECO:0000313" key="4">
    <source>
        <dbReference type="Proteomes" id="UP000316988"/>
    </source>
</evidence>
<name>A0A554SCX9_9ACTN</name>
<evidence type="ECO:0000256" key="1">
    <source>
        <dbReference type="ARBA" id="ARBA00022801"/>
    </source>
</evidence>
<dbReference type="InterPro" id="IPR050287">
    <property type="entry name" value="MTA/SAH_deaminase"/>
</dbReference>
<evidence type="ECO:0000313" key="3">
    <source>
        <dbReference type="EMBL" id="TSD64200.1"/>
    </source>
</evidence>
<accession>A0A554SCX9</accession>
<dbReference type="RefSeq" id="WP_143912624.1">
    <property type="nucleotide sequence ID" value="NZ_VLNT01000004.1"/>
</dbReference>
<dbReference type="InterPro" id="IPR011059">
    <property type="entry name" value="Metal-dep_hydrolase_composite"/>
</dbReference>
<dbReference type="SUPFAM" id="SSF51556">
    <property type="entry name" value="Metallo-dependent hydrolases"/>
    <property type="match status" value="1"/>
</dbReference>
<sequence>MTDQLLTHATILTFDEQSRVIEDGAIAFDDETGLIVDVGPTSKVIARRPGATVRECRGAVIMPGMINTHTHLFQTLLKGLGDDMVLSEWFASMTGPSASELTWDDCYLAALHGCAEALTTGTTTLLDFMYVHPRRGLSDAVIAAMEETGIRGIFARGYVTAGDDVGMPPALIQPLDTVLHDAHRLIDQHNRPGSLVEIALAPCMSWSVDEDTLRETARLADDTGALITMHLAESPFDITESLRRFGCRDTELLRRTDVLGPRLLAVHCVQCDHDDLGQLAHAGAAVSHNPCSNLYLGSGVAPVSDMLTAGLRVGLATDGPASSNNLSMFHALKFAALVPKGVHRDPQIITAGQVLRMATRGGAEALGMADRIGSLEPGKAADIVLLDPSTLSITPMHDPVSSLVYSHRGDEVRDVWVAGRQVVSDGTPFLVDAGKIRESSSRAALALAERAGTAR</sequence>
<organism evidence="3 4">
    <name type="scientific">Aeromicrobium piscarium</name>
    <dbReference type="NCBI Taxonomy" id="2590901"/>
    <lineage>
        <taxon>Bacteria</taxon>
        <taxon>Bacillati</taxon>
        <taxon>Actinomycetota</taxon>
        <taxon>Actinomycetes</taxon>
        <taxon>Propionibacteriales</taxon>
        <taxon>Nocardioidaceae</taxon>
        <taxon>Aeromicrobium</taxon>
    </lineage>
</organism>
<feature type="domain" description="Amidohydrolase-related" evidence="2">
    <location>
        <begin position="60"/>
        <end position="422"/>
    </location>
</feature>
<dbReference type="OrthoDB" id="3189065at2"/>
<dbReference type="PANTHER" id="PTHR43794:SF11">
    <property type="entry name" value="AMIDOHYDROLASE-RELATED DOMAIN-CONTAINING PROTEIN"/>
    <property type="match status" value="1"/>
</dbReference>
<dbReference type="GO" id="GO:0016810">
    <property type="term" value="F:hydrolase activity, acting on carbon-nitrogen (but not peptide) bonds"/>
    <property type="evidence" value="ECO:0007669"/>
    <property type="project" value="InterPro"/>
</dbReference>
<dbReference type="CDD" id="cd01298">
    <property type="entry name" value="ATZ_TRZ_like"/>
    <property type="match status" value="1"/>
</dbReference>
<proteinExistence type="predicted"/>
<reference evidence="3 4" key="1">
    <citation type="submission" date="2019-07" db="EMBL/GenBank/DDBJ databases">
        <authorList>
            <person name="Zhao L.H."/>
        </authorList>
    </citation>
    <scope>NUCLEOTIDE SEQUENCE [LARGE SCALE GENOMIC DNA]</scope>
    <source>
        <strain evidence="3 4">Co35</strain>
    </source>
</reference>
<dbReference type="EMBL" id="VLNT01000004">
    <property type="protein sequence ID" value="TSD64200.1"/>
    <property type="molecule type" value="Genomic_DNA"/>
</dbReference>
<dbReference type="Pfam" id="PF01979">
    <property type="entry name" value="Amidohydro_1"/>
    <property type="match status" value="1"/>
</dbReference>
<evidence type="ECO:0000259" key="2">
    <source>
        <dbReference type="Pfam" id="PF01979"/>
    </source>
</evidence>
<dbReference type="SUPFAM" id="SSF51338">
    <property type="entry name" value="Composite domain of metallo-dependent hydrolases"/>
    <property type="match status" value="2"/>
</dbReference>
<dbReference type="InterPro" id="IPR006680">
    <property type="entry name" value="Amidohydro-rel"/>
</dbReference>
<protein>
    <submittedName>
        <fullName evidence="3">Amidohydrolase</fullName>
    </submittedName>
</protein>